<comment type="similarity">
    <text evidence="1">Belongs to the multi antimicrobial extrusion (MATE) (TC 2.A.66.1) family.</text>
</comment>
<dbReference type="InterPro" id="IPR002528">
    <property type="entry name" value="MATE_fam"/>
</dbReference>
<feature type="region of interest" description="Disordered" evidence="2">
    <location>
        <begin position="1"/>
        <end position="29"/>
    </location>
</feature>
<reference evidence="4" key="1">
    <citation type="journal article" date="2021" name="Nat. Commun.">
        <title>Genetic determinants of endophytism in the Arabidopsis root mycobiome.</title>
        <authorList>
            <person name="Mesny F."/>
            <person name="Miyauchi S."/>
            <person name="Thiergart T."/>
            <person name="Pickel B."/>
            <person name="Atanasova L."/>
            <person name="Karlsson M."/>
            <person name="Huettel B."/>
            <person name="Barry K.W."/>
            <person name="Haridas S."/>
            <person name="Chen C."/>
            <person name="Bauer D."/>
            <person name="Andreopoulos W."/>
            <person name="Pangilinan J."/>
            <person name="LaButti K."/>
            <person name="Riley R."/>
            <person name="Lipzen A."/>
            <person name="Clum A."/>
            <person name="Drula E."/>
            <person name="Henrissat B."/>
            <person name="Kohler A."/>
            <person name="Grigoriev I.V."/>
            <person name="Martin F.M."/>
            <person name="Hacquard S."/>
        </authorList>
    </citation>
    <scope>NUCLEOTIDE SEQUENCE</scope>
    <source>
        <strain evidence="4">MPI-CAGE-CH-0235</strain>
    </source>
</reference>
<evidence type="ECO:0000256" key="3">
    <source>
        <dbReference type="SAM" id="Phobius"/>
    </source>
</evidence>
<keyword evidence="3" id="KW-0812">Transmembrane</keyword>
<feature type="transmembrane region" description="Helical" evidence="3">
    <location>
        <begin position="155"/>
        <end position="177"/>
    </location>
</feature>
<dbReference type="GO" id="GO:0015297">
    <property type="term" value="F:antiporter activity"/>
    <property type="evidence" value="ECO:0007669"/>
    <property type="project" value="InterPro"/>
</dbReference>
<dbReference type="GO" id="GO:0042910">
    <property type="term" value="F:xenobiotic transmembrane transporter activity"/>
    <property type="evidence" value="ECO:0007669"/>
    <property type="project" value="InterPro"/>
</dbReference>
<feature type="transmembrane region" description="Helical" evidence="3">
    <location>
        <begin position="125"/>
        <end position="143"/>
    </location>
</feature>
<dbReference type="GO" id="GO:0016020">
    <property type="term" value="C:membrane"/>
    <property type="evidence" value="ECO:0007669"/>
    <property type="project" value="InterPro"/>
</dbReference>
<name>A0A8K0WKI4_9HYPO</name>
<feature type="transmembrane region" description="Helical" evidence="3">
    <location>
        <begin position="312"/>
        <end position="342"/>
    </location>
</feature>
<dbReference type="OrthoDB" id="2126698at2759"/>
<dbReference type="EMBL" id="JAGPNK010000034">
    <property type="protein sequence ID" value="KAH7303406.1"/>
    <property type="molecule type" value="Genomic_DNA"/>
</dbReference>
<feature type="transmembrane region" description="Helical" evidence="3">
    <location>
        <begin position="273"/>
        <end position="300"/>
    </location>
</feature>
<evidence type="ECO:0000256" key="2">
    <source>
        <dbReference type="SAM" id="MobiDB-lite"/>
    </source>
</evidence>
<keyword evidence="3" id="KW-1133">Transmembrane helix</keyword>
<dbReference type="AlphaFoldDB" id="A0A8K0WKI4"/>
<dbReference type="Proteomes" id="UP000813444">
    <property type="component" value="Unassembled WGS sequence"/>
</dbReference>
<feature type="transmembrane region" description="Helical" evidence="3">
    <location>
        <begin position="354"/>
        <end position="375"/>
    </location>
</feature>
<evidence type="ECO:0000313" key="5">
    <source>
        <dbReference type="Proteomes" id="UP000813444"/>
    </source>
</evidence>
<organism evidence="4 5">
    <name type="scientific">Stachybotrys elegans</name>
    <dbReference type="NCBI Taxonomy" id="80388"/>
    <lineage>
        <taxon>Eukaryota</taxon>
        <taxon>Fungi</taxon>
        <taxon>Dikarya</taxon>
        <taxon>Ascomycota</taxon>
        <taxon>Pezizomycotina</taxon>
        <taxon>Sordariomycetes</taxon>
        <taxon>Hypocreomycetidae</taxon>
        <taxon>Hypocreales</taxon>
        <taxon>Stachybotryaceae</taxon>
        <taxon>Stachybotrys</taxon>
    </lineage>
</organism>
<evidence type="ECO:0000256" key="1">
    <source>
        <dbReference type="ARBA" id="ARBA00010199"/>
    </source>
</evidence>
<gene>
    <name evidence="4" type="ORF">B0I35DRAFT_455221</name>
</gene>
<evidence type="ECO:0000313" key="4">
    <source>
        <dbReference type="EMBL" id="KAH7303406.1"/>
    </source>
</evidence>
<dbReference type="Pfam" id="PF01554">
    <property type="entry name" value="MatE"/>
    <property type="match status" value="2"/>
</dbReference>
<protein>
    <submittedName>
        <fullName evidence="4">Mate-domain-containing protein</fullName>
    </submittedName>
</protein>
<sequence>MHHQVDNSSQSSPNGPSTETTPLIGNGDCSTGLGEEVTESWSSDARRIASSAIPLMVAGLLQQSIGLATIYQEILISLPMSLAIMTANVTGYAVFQGMAPALETLCAQAYGSGNLQLVGLHFQQMVLFLWTLTIPIGIIWYNADKILGEIIPDRATAELAGAYLRVLLWGAPGYAAFEAGKRYIQAQGIFHATTYILVFIAPLNCVMSWLFVVKLEMGFIGAPAATGAFQGWSIMISLALPGFVMMEAEFIAFEAMTLAALHLSGRQLAAQSILSPLLAATLQLPLAVSIAASTIIAGFIGSGLPLQAARFAHVGAFAAGLVGVLHSDLMGFLGVPIASFLTSEKGVIREVGRVLPIIAMFQLFDSLATSFNGFLRGRGRQSYGSMMCIVSAFRFQWQLAGLWSGVAKLFNYWHLSLFRNPWDAAVQASRKRQTKALV</sequence>
<dbReference type="PANTHER" id="PTHR11206">
    <property type="entry name" value="MULTIDRUG RESISTANCE PROTEIN"/>
    <property type="match status" value="1"/>
</dbReference>
<feature type="transmembrane region" description="Helical" evidence="3">
    <location>
        <begin position="189"/>
        <end position="212"/>
    </location>
</feature>
<keyword evidence="3" id="KW-0472">Membrane</keyword>
<feature type="compositionally biased region" description="Polar residues" evidence="2">
    <location>
        <begin position="1"/>
        <end position="23"/>
    </location>
</feature>
<comment type="caution">
    <text evidence="4">The sequence shown here is derived from an EMBL/GenBank/DDBJ whole genome shotgun (WGS) entry which is preliminary data.</text>
</comment>
<proteinExistence type="inferred from homology"/>
<keyword evidence="5" id="KW-1185">Reference proteome</keyword>
<accession>A0A8K0WKI4</accession>